<dbReference type="Proteomes" id="UP000594892">
    <property type="component" value="Chromosome 2"/>
</dbReference>
<proteinExistence type="predicted"/>
<dbReference type="GeneID" id="45699150"/>
<dbReference type="AlphaFoldDB" id="A0AAP9Y9B3"/>
<protein>
    <submittedName>
        <fullName evidence="2">Uncharacterized protein</fullName>
    </submittedName>
</protein>
<accession>A0AAP9Y9B3</accession>
<dbReference type="EMBL" id="CP065601">
    <property type="protein sequence ID" value="QPQ93855.1"/>
    <property type="molecule type" value="Genomic_DNA"/>
</dbReference>
<dbReference type="RefSeq" id="WP_015875276.1">
    <property type="nucleotide sequence ID" value="NZ_CP021074.1"/>
</dbReference>
<dbReference type="Proteomes" id="UP001056386">
    <property type="component" value="Chromosome 1"/>
</dbReference>
<gene>
    <name evidence="2" type="ORF">I6H06_16800</name>
    <name evidence="3" type="ORF">NFI99_25450</name>
</gene>
<evidence type="ECO:0000313" key="4">
    <source>
        <dbReference type="Proteomes" id="UP000594892"/>
    </source>
</evidence>
<evidence type="ECO:0000313" key="2">
    <source>
        <dbReference type="EMBL" id="QPQ93855.1"/>
    </source>
</evidence>
<name>A0AAP9Y9B3_BURGL</name>
<feature type="region of interest" description="Disordered" evidence="1">
    <location>
        <begin position="177"/>
        <end position="281"/>
    </location>
</feature>
<sequence length="342" mass="36776">MSSIAFIEVEGRFAMPSSRSCAPSSYGHEWALLPPAPESRTGIRSLYAAIVRTVCLDIDAFLAASRWDRGRDAKAVSATIPAAVHAPPAAEAPLETKLPEPRGPAANAFPDEARPISLPKTPRYRAARRSPHSLRRRAGQIGIVGAAMLLGWIVIGHVPPKPERNGAVDVWQGAVNGSSSRRAAPVALRQAGADVEPSSADAIASPRRTPISKHAAAGAPTRDESKRNHAQAGTGLARVDSRRLASSHAFAPHREPARPTASVDRSRQARRASRSASHHDVNARRGLVASDAFDINDYADLVDELRQRSAIATRNEQPTTGTEWADQISQRRLTDIPEQFSQ</sequence>
<evidence type="ECO:0000313" key="5">
    <source>
        <dbReference type="Proteomes" id="UP001056386"/>
    </source>
</evidence>
<keyword evidence="5" id="KW-1185">Reference proteome</keyword>
<reference evidence="2 4" key="1">
    <citation type="submission" date="2020-12" db="EMBL/GenBank/DDBJ databases">
        <title>FDA dAtabase for Regulatory Grade micrObial Sequences (FDA-ARGOS): Supporting development and validation of Infectious Disease Dx tests.</title>
        <authorList>
            <person name="Minogue T."/>
            <person name="Wolcott M."/>
            <person name="Wasieloski L."/>
            <person name="Aguilar W."/>
            <person name="Moore D."/>
            <person name="Jaissle J."/>
            <person name="Tallon L."/>
            <person name="Sadzewicz L."/>
            <person name="Zhao X."/>
            <person name="Boylan J."/>
            <person name="Ott S."/>
            <person name="Bowen H."/>
            <person name="Vavikolanu K."/>
            <person name="Mehta A."/>
            <person name="Aluvathingal J."/>
            <person name="Nadendla S."/>
            <person name="Yan Y."/>
            <person name="Sichtig H."/>
        </authorList>
    </citation>
    <scope>NUCLEOTIDE SEQUENCE [LARGE SCALE GENOMIC DNA]</scope>
    <source>
        <strain evidence="2 4">FDAARGOS_949</strain>
    </source>
</reference>
<reference evidence="3" key="2">
    <citation type="submission" date="2022-06" db="EMBL/GenBank/DDBJ databases">
        <title>Draft genome sequence of Burkholderia glumae strain GR20004 isolated from rice panicle showing bacterial panicle blight.</title>
        <authorList>
            <person name="Choi S.Y."/>
            <person name="Lee Y.H."/>
        </authorList>
    </citation>
    <scope>NUCLEOTIDE SEQUENCE</scope>
    <source>
        <strain evidence="3">GR20004</strain>
    </source>
</reference>
<evidence type="ECO:0000313" key="3">
    <source>
        <dbReference type="EMBL" id="USS44951.1"/>
    </source>
</evidence>
<feature type="region of interest" description="Disordered" evidence="1">
    <location>
        <begin position="312"/>
        <end position="342"/>
    </location>
</feature>
<dbReference type="EMBL" id="CP099587">
    <property type="protein sequence ID" value="USS44951.1"/>
    <property type="molecule type" value="Genomic_DNA"/>
</dbReference>
<evidence type="ECO:0000256" key="1">
    <source>
        <dbReference type="SAM" id="MobiDB-lite"/>
    </source>
</evidence>
<organism evidence="2 4">
    <name type="scientific">Burkholderia glumae</name>
    <name type="common">Pseudomonas glumae</name>
    <dbReference type="NCBI Taxonomy" id="337"/>
    <lineage>
        <taxon>Bacteria</taxon>
        <taxon>Pseudomonadati</taxon>
        <taxon>Pseudomonadota</taxon>
        <taxon>Betaproteobacteria</taxon>
        <taxon>Burkholderiales</taxon>
        <taxon>Burkholderiaceae</taxon>
        <taxon>Burkholderia</taxon>
    </lineage>
</organism>
<feature type="compositionally biased region" description="Polar residues" evidence="1">
    <location>
        <begin position="312"/>
        <end position="331"/>
    </location>
</feature>
<feature type="region of interest" description="Disordered" evidence="1">
    <location>
        <begin position="90"/>
        <end position="117"/>
    </location>
</feature>